<dbReference type="InterPro" id="IPR010985">
    <property type="entry name" value="Ribbon_hlx_hlx"/>
</dbReference>
<dbReference type="InterPro" id="IPR035069">
    <property type="entry name" value="TTHA1013/TTHA0281-like"/>
</dbReference>
<dbReference type="PATRIC" id="fig|1423754.3.peg.1203"/>
<dbReference type="AlphaFoldDB" id="A0A0R1YFW7"/>
<evidence type="ECO:0000313" key="1">
    <source>
        <dbReference type="EMBL" id="KRM38827.1"/>
    </source>
</evidence>
<dbReference type="InterPro" id="IPR013321">
    <property type="entry name" value="Arc_rbn_hlx_hlx"/>
</dbReference>
<dbReference type="GO" id="GO:0006355">
    <property type="term" value="P:regulation of DNA-templated transcription"/>
    <property type="evidence" value="ECO:0007669"/>
    <property type="project" value="InterPro"/>
</dbReference>
<sequence>MNSSNRYLKYKGYEGSIEYSLDDGILFGKVQGIKSLISYEGVTIQELEKDFKGAIDDYLNSCKQNGNRPEKPFKGKFNVRISPKLHQELANYAANKHQSLNASVEEAIKKLLA</sequence>
<keyword evidence="2" id="KW-1185">Reference proteome</keyword>
<dbReference type="EMBL" id="AZGI01000045">
    <property type="protein sequence ID" value="KRM38827.1"/>
    <property type="molecule type" value="Genomic_DNA"/>
</dbReference>
<dbReference type="InterPro" id="IPR008651">
    <property type="entry name" value="Uncharacterised_HicB"/>
</dbReference>
<evidence type="ECO:0000313" key="2">
    <source>
        <dbReference type="Proteomes" id="UP000051223"/>
    </source>
</evidence>
<accession>A0A0R1YFW7</accession>
<proteinExistence type="predicted"/>
<gene>
    <name evidence="1" type="ORF">FC39_GL001169</name>
</gene>
<dbReference type="Gene3D" id="1.10.1220.10">
    <property type="entry name" value="Met repressor-like"/>
    <property type="match status" value="1"/>
</dbReference>
<dbReference type="eggNOG" id="COG4226">
    <property type="taxonomic scope" value="Bacteria"/>
</dbReference>
<dbReference type="Proteomes" id="UP000051223">
    <property type="component" value="Unassembled WGS sequence"/>
</dbReference>
<name>A0A0R1YFW7_9LACO</name>
<comment type="caution">
    <text evidence="1">The sequence shown here is derived from an EMBL/GenBank/DDBJ whole genome shotgun (WGS) entry which is preliminary data.</text>
</comment>
<dbReference type="STRING" id="1423754.FC39_GL001169"/>
<dbReference type="OrthoDB" id="5297106at2"/>
<dbReference type="Pfam" id="PF05534">
    <property type="entry name" value="HicB"/>
    <property type="match status" value="1"/>
</dbReference>
<reference evidence="1 2" key="1">
    <citation type="journal article" date="2015" name="Genome Announc.">
        <title>Expanding the biotechnology potential of lactobacilli through comparative genomics of 213 strains and associated genera.</title>
        <authorList>
            <person name="Sun Z."/>
            <person name="Harris H.M."/>
            <person name="McCann A."/>
            <person name="Guo C."/>
            <person name="Argimon S."/>
            <person name="Zhang W."/>
            <person name="Yang X."/>
            <person name="Jeffery I.B."/>
            <person name="Cooney J.C."/>
            <person name="Kagawa T.F."/>
            <person name="Liu W."/>
            <person name="Song Y."/>
            <person name="Salvetti E."/>
            <person name="Wrobel A."/>
            <person name="Rasinkangas P."/>
            <person name="Parkhill J."/>
            <person name="Rea M.C."/>
            <person name="O'Sullivan O."/>
            <person name="Ritari J."/>
            <person name="Douillard F.P."/>
            <person name="Paul Ross R."/>
            <person name="Yang R."/>
            <person name="Briner A.E."/>
            <person name="Felis G.E."/>
            <person name="de Vos W.M."/>
            <person name="Barrangou R."/>
            <person name="Klaenhammer T.R."/>
            <person name="Caufield P.W."/>
            <person name="Cui Y."/>
            <person name="Zhang H."/>
            <person name="O'Toole P.W."/>
        </authorList>
    </citation>
    <scope>NUCLEOTIDE SEQUENCE [LARGE SCALE GENOMIC DNA]</scope>
    <source>
        <strain evidence="1 2">DSM 5661</strain>
    </source>
</reference>
<organism evidence="1 2">
    <name type="scientific">Lactobacillus hamsteri DSM 5661 = JCM 6256</name>
    <dbReference type="NCBI Taxonomy" id="1423754"/>
    <lineage>
        <taxon>Bacteria</taxon>
        <taxon>Bacillati</taxon>
        <taxon>Bacillota</taxon>
        <taxon>Bacilli</taxon>
        <taxon>Lactobacillales</taxon>
        <taxon>Lactobacillaceae</taxon>
        <taxon>Lactobacillus</taxon>
    </lineage>
</organism>
<dbReference type="SUPFAM" id="SSF47598">
    <property type="entry name" value="Ribbon-helix-helix"/>
    <property type="match status" value="1"/>
</dbReference>
<dbReference type="SUPFAM" id="SSF143100">
    <property type="entry name" value="TTHA1013/TTHA0281-like"/>
    <property type="match status" value="1"/>
</dbReference>
<protein>
    <submittedName>
        <fullName evidence="1">HicB protein</fullName>
    </submittedName>
</protein>